<sequence>MTDSGRGRLGHTVRTCFVAYVSPKAKAWLPPPLPSQQAGGASGCRGGPIWDDERRVVELHCHKGGSVDLESPSTVPRFRGSAWWAWGALLLYEWSTISYARLARYSVARDLCGHLYYVTSEEIHGTNTSVAGGPSQTCDKRSSQIEAGGDGWWGCGQQRGRREGGAGKYGRKV</sequence>
<name>A0AAD9M3U4_9PEZI</name>
<evidence type="ECO:0000313" key="2">
    <source>
        <dbReference type="Proteomes" id="UP001232148"/>
    </source>
</evidence>
<reference evidence="1" key="1">
    <citation type="submission" date="2021-06" db="EMBL/GenBank/DDBJ databases">
        <title>Comparative genomics, transcriptomics and evolutionary studies reveal genomic signatures of adaptation to plant cell wall in hemibiotrophic fungi.</title>
        <authorList>
            <consortium name="DOE Joint Genome Institute"/>
            <person name="Baroncelli R."/>
            <person name="Diaz J.F."/>
            <person name="Benocci T."/>
            <person name="Peng M."/>
            <person name="Battaglia E."/>
            <person name="Haridas S."/>
            <person name="Andreopoulos W."/>
            <person name="Labutti K."/>
            <person name="Pangilinan J."/>
            <person name="Floch G.L."/>
            <person name="Makela M.R."/>
            <person name="Henrissat B."/>
            <person name="Grigoriev I.V."/>
            <person name="Crouch J.A."/>
            <person name="De Vries R.P."/>
            <person name="Sukno S.A."/>
            <person name="Thon M.R."/>
        </authorList>
    </citation>
    <scope>NUCLEOTIDE SEQUENCE</scope>
    <source>
        <strain evidence="1">MAFF235873</strain>
    </source>
</reference>
<accession>A0AAD9M3U4</accession>
<dbReference type="Proteomes" id="UP001232148">
    <property type="component" value="Unassembled WGS sequence"/>
</dbReference>
<keyword evidence="2" id="KW-1185">Reference proteome</keyword>
<protein>
    <submittedName>
        <fullName evidence="1">Uncharacterized protein</fullName>
    </submittedName>
</protein>
<comment type="caution">
    <text evidence="1">The sequence shown here is derived from an EMBL/GenBank/DDBJ whole genome shotgun (WGS) entry which is preliminary data.</text>
</comment>
<evidence type="ECO:0000313" key="1">
    <source>
        <dbReference type="EMBL" id="KAK2032084.1"/>
    </source>
</evidence>
<proteinExistence type="predicted"/>
<organism evidence="1 2">
    <name type="scientific">Colletotrichum zoysiae</name>
    <dbReference type="NCBI Taxonomy" id="1216348"/>
    <lineage>
        <taxon>Eukaryota</taxon>
        <taxon>Fungi</taxon>
        <taxon>Dikarya</taxon>
        <taxon>Ascomycota</taxon>
        <taxon>Pezizomycotina</taxon>
        <taxon>Sordariomycetes</taxon>
        <taxon>Hypocreomycetidae</taxon>
        <taxon>Glomerellales</taxon>
        <taxon>Glomerellaceae</taxon>
        <taxon>Colletotrichum</taxon>
        <taxon>Colletotrichum graminicola species complex</taxon>
    </lineage>
</organism>
<gene>
    <name evidence="1" type="ORF">LX32DRAFT_226782</name>
</gene>
<dbReference type="EMBL" id="MU842834">
    <property type="protein sequence ID" value="KAK2032084.1"/>
    <property type="molecule type" value="Genomic_DNA"/>
</dbReference>
<dbReference type="AlphaFoldDB" id="A0AAD9M3U4"/>